<keyword evidence="4 7" id="KW-0812">Transmembrane</keyword>
<keyword evidence="5 8" id="KW-1133">Transmembrane helix</keyword>
<dbReference type="PANTHER" id="PTHR30558">
    <property type="entry name" value="EXBD MEMBRANE COMPONENT OF PMF-DRIVEN MACROMOLECULE IMPORT SYSTEM"/>
    <property type="match status" value="1"/>
</dbReference>
<evidence type="ECO:0000256" key="2">
    <source>
        <dbReference type="ARBA" id="ARBA00005811"/>
    </source>
</evidence>
<dbReference type="Proteomes" id="UP001166291">
    <property type="component" value="Unassembled WGS sequence"/>
</dbReference>
<sequence length="193" mass="21059">MTSLFQAEPDFDDSECWRSRRSRRLQRKLKGRADGELNIVSMIDVFAVLVFFLLVGSSISASKLHTLNLTIPLASNSSLETKKDFYLTVALHKDKVVISQTGNETSFAHINGTVDSASLAELLRTIKADYPAEERVSLLVDDAVAYEQIIRVMDSIRMYPSAAEGSTGVPLFPAISMGDIAAVSLSDSEIGGK</sequence>
<dbReference type="Pfam" id="PF02472">
    <property type="entry name" value="ExbD"/>
    <property type="match status" value="1"/>
</dbReference>
<comment type="similarity">
    <text evidence="2 7">Belongs to the ExbD/TolR family.</text>
</comment>
<gene>
    <name evidence="9" type="ORF">KXJ70_16005</name>
</gene>
<keyword evidence="7" id="KW-0813">Transport</keyword>
<reference evidence="9" key="1">
    <citation type="submission" date="2021-07" db="EMBL/GenBank/DDBJ databases">
        <title>Zhongshania sp. CAU 1632 isolated from seawater.</title>
        <authorList>
            <person name="Kim W."/>
        </authorList>
    </citation>
    <scope>NUCLEOTIDE SEQUENCE</scope>
    <source>
        <strain evidence="9">CAU 1632</strain>
    </source>
</reference>
<proteinExistence type="inferred from homology"/>
<evidence type="ECO:0000313" key="9">
    <source>
        <dbReference type="EMBL" id="MBW2942300.1"/>
    </source>
</evidence>
<comment type="subcellular location">
    <subcellularLocation>
        <location evidence="1">Cell membrane</location>
        <topology evidence="1">Single-pass membrane protein</topology>
    </subcellularLocation>
    <subcellularLocation>
        <location evidence="7">Cell membrane</location>
        <topology evidence="7">Single-pass type II membrane protein</topology>
    </subcellularLocation>
</comment>
<protein>
    <submittedName>
        <fullName evidence="9">Biopolymer transporter ExbD</fullName>
    </submittedName>
</protein>
<evidence type="ECO:0000256" key="7">
    <source>
        <dbReference type="RuleBase" id="RU003879"/>
    </source>
</evidence>
<feature type="transmembrane region" description="Helical" evidence="8">
    <location>
        <begin position="37"/>
        <end position="59"/>
    </location>
</feature>
<dbReference type="InterPro" id="IPR003400">
    <property type="entry name" value="ExbD"/>
</dbReference>
<dbReference type="RefSeq" id="WP_219044548.1">
    <property type="nucleotide sequence ID" value="NZ_JAHWDQ010000005.1"/>
</dbReference>
<name>A0ABS6VVD3_9GAMM</name>
<evidence type="ECO:0000256" key="3">
    <source>
        <dbReference type="ARBA" id="ARBA00022475"/>
    </source>
</evidence>
<evidence type="ECO:0000313" key="10">
    <source>
        <dbReference type="Proteomes" id="UP001166291"/>
    </source>
</evidence>
<evidence type="ECO:0000256" key="8">
    <source>
        <dbReference type="SAM" id="Phobius"/>
    </source>
</evidence>
<evidence type="ECO:0000256" key="6">
    <source>
        <dbReference type="ARBA" id="ARBA00023136"/>
    </source>
</evidence>
<keyword evidence="7" id="KW-0653">Protein transport</keyword>
<evidence type="ECO:0000256" key="5">
    <source>
        <dbReference type="ARBA" id="ARBA00022989"/>
    </source>
</evidence>
<accession>A0ABS6VVD3</accession>
<keyword evidence="3" id="KW-1003">Cell membrane</keyword>
<evidence type="ECO:0000256" key="4">
    <source>
        <dbReference type="ARBA" id="ARBA00022692"/>
    </source>
</evidence>
<keyword evidence="10" id="KW-1185">Reference proteome</keyword>
<keyword evidence="6 8" id="KW-0472">Membrane</keyword>
<organism evidence="9 10">
    <name type="scientific">Zhongshania aquimaris</name>
    <dbReference type="NCBI Taxonomy" id="2857107"/>
    <lineage>
        <taxon>Bacteria</taxon>
        <taxon>Pseudomonadati</taxon>
        <taxon>Pseudomonadota</taxon>
        <taxon>Gammaproteobacteria</taxon>
        <taxon>Cellvibrionales</taxon>
        <taxon>Spongiibacteraceae</taxon>
        <taxon>Zhongshania</taxon>
    </lineage>
</organism>
<evidence type="ECO:0000256" key="1">
    <source>
        <dbReference type="ARBA" id="ARBA00004162"/>
    </source>
</evidence>
<comment type="caution">
    <text evidence="9">The sequence shown here is derived from an EMBL/GenBank/DDBJ whole genome shotgun (WGS) entry which is preliminary data.</text>
</comment>
<dbReference type="EMBL" id="JAHWDQ010000005">
    <property type="protein sequence ID" value="MBW2942300.1"/>
    <property type="molecule type" value="Genomic_DNA"/>
</dbReference>